<feature type="transmembrane region" description="Helical" evidence="2">
    <location>
        <begin position="157"/>
        <end position="183"/>
    </location>
</feature>
<evidence type="ECO:0000256" key="2">
    <source>
        <dbReference type="SAM" id="Phobius"/>
    </source>
</evidence>
<dbReference type="Pfam" id="PF09835">
    <property type="entry name" value="DUF2062"/>
    <property type="match status" value="1"/>
</dbReference>
<comment type="caution">
    <text evidence="4">The sequence shown here is derived from an EMBL/GenBank/DDBJ whole genome shotgun (WGS) entry which is preliminary data.</text>
</comment>
<keyword evidence="2" id="KW-0812">Transmembrane</keyword>
<accession>A0A2U2C7Q2</accession>
<evidence type="ECO:0000313" key="5">
    <source>
        <dbReference type="Proteomes" id="UP000244940"/>
    </source>
</evidence>
<sequence>MFKRRNPRPVLTAIGEFFWPRGGWRRAATYVLHRMRRLPDTPERIALGISAGLFVSFLPIFGLHFLSAALVAWAIRGNVLAALLGTFYGNPITFPLMAAGGMELGGWLLGRDVQMSVGGVMAAVGRAGGELTHNLLTVVTGDAAHWGRLAGFYSNVYLPYFIGGLLLGLPFAVAAYFVHLPLVQAYQRSRQKRLEARFKAARERQRQSRPETGEMP</sequence>
<dbReference type="EMBL" id="QEYD01000009">
    <property type="protein sequence ID" value="PWE27879.1"/>
    <property type="molecule type" value="Genomic_DNA"/>
</dbReference>
<feature type="domain" description="DUF2062" evidence="3">
    <location>
        <begin position="26"/>
        <end position="191"/>
    </location>
</feature>
<dbReference type="OrthoDB" id="7360463at2"/>
<evidence type="ECO:0000256" key="1">
    <source>
        <dbReference type="SAM" id="MobiDB-lite"/>
    </source>
</evidence>
<feature type="transmembrane region" description="Helical" evidence="2">
    <location>
        <begin position="45"/>
        <end position="75"/>
    </location>
</feature>
<dbReference type="PANTHER" id="PTHR40547">
    <property type="entry name" value="SLL0298 PROTEIN"/>
    <property type="match status" value="1"/>
</dbReference>
<name>A0A2U2C7Q2_9RHOB</name>
<feature type="region of interest" description="Disordered" evidence="1">
    <location>
        <begin position="197"/>
        <end position="216"/>
    </location>
</feature>
<evidence type="ECO:0000259" key="3">
    <source>
        <dbReference type="Pfam" id="PF09835"/>
    </source>
</evidence>
<evidence type="ECO:0000313" key="4">
    <source>
        <dbReference type="EMBL" id="PWE27879.1"/>
    </source>
</evidence>
<dbReference type="Proteomes" id="UP000244940">
    <property type="component" value="Unassembled WGS sequence"/>
</dbReference>
<dbReference type="PANTHER" id="PTHR40547:SF1">
    <property type="entry name" value="SLL0298 PROTEIN"/>
    <property type="match status" value="1"/>
</dbReference>
<protein>
    <submittedName>
        <fullName evidence="4">DUF2062 domain-containing protein</fullName>
    </submittedName>
</protein>
<organism evidence="4 5">
    <name type="scientific">Pararhodobacter marinus</name>
    <dbReference type="NCBI Taxonomy" id="2184063"/>
    <lineage>
        <taxon>Bacteria</taxon>
        <taxon>Pseudomonadati</taxon>
        <taxon>Pseudomonadota</taxon>
        <taxon>Alphaproteobacteria</taxon>
        <taxon>Rhodobacterales</taxon>
        <taxon>Paracoccaceae</taxon>
        <taxon>Pararhodobacter</taxon>
    </lineage>
</organism>
<dbReference type="InterPro" id="IPR018639">
    <property type="entry name" value="DUF2062"/>
</dbReference>
<reference evidence="4 5" key="1">
    <citation type="submission" date="2018-05" db="EMBL/GenBank/DDBJ databases">
        <title>Pararhodobacter marina sp. nov., isolated from deep-sea water of the Indian Ocean.</title>
        <authorList>
            <person name="Lai Q.Sr."/>
            <person name="Liu X."/>
            <person name="Shao Z."/>
        </authorList>
    </citation>
    <scope>NUCLEOTIDE SEQUENCE [LARGE SCALE GENOMIC DNA]</scope>
    <source>
        <strain evidence="4 5">CIC4N-9</strain>
    </source>
</reference>
<proteinExistence type="predicted"/>
<keyword evidence="2" id="KW-1133">Transmembrane helix</keyword>
<keyword evidence="5" id="KW-1185">Reference proteome</keyword>
<gene>
    <name evidence="4" type="ORF">C4N9_15590</name>
</gene>
<dbReference type="AlphaFoldDB" id="A0A2U2C7Q2"/>
<keyword evidence="2" id="KW-0472">Membrane</keyword>